<sequence length="172" mass="19910">MSSGKPVVRQIAWLSIVPQLFIMGILVLIFHTFIKPFKSALILAMITYLAVSLILRSCVPHHHRKGILLYKQGNYLKAIEEFKKSYNFFCRHTWIDKYRCITLLSSSRSSYTEMALLNIAFCYAQAKNAKLSKEYYQKVLEFFPESEMAKSALNMISSFECEDDDIENESVL</sequence>
<dbReference type="SMART" id="SM00028">
    <property type="entry name" value="TPR"/>
    <property type="match status" value="2"/>
</dbReference>
<dbReference type="Gene3D" id="1.25.40.10">
    <property type="entry name" value="Tetratricopeptide repeat domain"/>
    <property type="match status" value="1"/>
</dbReference>
<keyword evidence="1" id="KW-0812">Transmembrane</keyword>
<proteinExistence type="predicted"/>
<dbReference type="AlphaFoldDB" id="A0AB73TAG9"/>
<dbReference type="Pfam" id="PF13174">
    <property type="entry name" value="TPR_6"/>
    <property type="match status" value="1"/>
</dbReference>
<comment type="caution">
    <text evidence="2">The sequence shown here is derived from an EMBL/GenBank/DDBJ whole genome shotgun (WGS) entry which is preliminary data.</text>
</comment>
<dbReference type="SUPFAM" id="SSF48452">
    <property type="entry name" value="TPR-like"/>
    <property type="match status" value="1"/>
</dbReference>
<keyword evidence="3" id="KW-1185">Reference proteome</keyword>
<gene>
    <name evidence="2" type="ORF">C7383_101619</name>
</gene>
<dbReference type="EMBL" id="QGGY01000001">
    <property type="protein sequence ID" value="PWJ79238.1"/>
    <property type="molecule type" value="Genomic_DNA"/>
</dbReference>
<dbReference type="Proteomes" id="UP000245412">
    <property type="component" value="Unassembled WGS sequence"/>
</dbReference>
<dbReference type="InterPro" id="IPR011990">
    <property type="entry name" value="TPR-like_helical_dom_sf"/>
</dbReference>
<name>A0AB73TAG9_9FIRM</name>
<feature type="transmembrane region" description="Helical" evidence="1">
    <location>
        <begin position="40"/>
        <end position="59"/>
    </location>
</feature>
<reference evidence="2 3" key="1">
    <citation type="submission" date="2018-05" db="EMBL/GenBank/DDBJ databases">
        <authorList>
            <person name="Goeker M."/>
            <person name="Huntemann M."/>
            <person name="Clum A."/>
            <person name="Pillay M."/>
            <person name="Palaniappan K."/>
            <person name="Varghese N."/>
            <person name="Mikhailova N."/>
            <person name="Stamatis D."/>
            <person name="Reddy T."/>
            <person name="Daum C."/>
            <person name="Shapiro N."/>
            <person name="Ivanova N."/>
            <person name="Kyrpides N."/>
            <person name="Woyke T."/>
        </authorList>
    </citation>
    <scope>NUCLEOTIDE SEQUENCE [LARGE SCALE GENOMIC DNA]</scope>
    <source>
        <strain evidence="2 3">DSM 26524</strain>
    </source>
</reference>
<protein>
    <submittedName>
        <fullName evidence="2">Tetratricopeptide repeat protein</fullName>
    </submittedName>
</protein>
<accession>A0AB73TAG9</accession>
<evidence type="ECO:0000313" key="2">
    <source>
        <dbReference type="EMBL" id="PWJ79238.1"/>
    </source>
</evidence>
<keyword evidence="1" id="KW-1133">Transmembrane helix</keyword>
<feature type="transmembrane region" description="Helical" evidence="1">
    <location>
        <begin position="12"/>
        <end position="34"/>
    </location>
</feature>
<organism evidence="2 3">
    <name type="scientific">Murimonas intestini</name>
    <dbReference type="NCBI Taxonomy" id="1337051"/>
    <lineage>
        <taxon>Bacteria</taxon>
        <taxon>Bacillati</taxon>
        <taxon>Bacillota</taxon>
        <taxon>Clostridia</taxon>
        <taxon>Lachnospirales</taxon>
        <taxon>Lachnospiraceae</taxon>
        <taxon>Murimonas</taxon>
    </lineage>
</organism>
<evidence type="ECO:0000256" key="1">
    <source>
        <dbReference type="SAM" id="Phobius"/>
    </source>
</evidence>
<evidence type="ECO:0000313" key="3">
    <source>
        <dbReference type="Proteomes" id="UP000245412"/>
    </source>
</evidence>
<dbReference type="RefSeq" id="WP_109624633.1">
    <property type="nucleotide sequence ID" value="NZ_CABJAT010000001.1"/>
</dbReference>
<keyword evidence="1" id="KW-0472">Membrane</keyword>
<dbReference type="InterPro" id="IPR019734">
    <property type="entry name" value="TPR_rpt"/>
</dbReference>